<dbReference type="InterPro" id="IPR011990">
    <property type="entry name" value="TPR-like_helical_dom_sf"/>
</dbReference>
<proteinExistence type="predicted"/>
<dbReference type="Gene3D" id="1.25.40.10">
    <property type="entry name" value="Tetratricopeptide repeat domain"/>
    <property type="match status" value="1"/>
</dbReference>
<keyword evidence="2" id="KW-1185">Reference proteome</keyword>
<dbReference type="RefSeq" id="WP_160972460.1">
    <property type="nucleotide sequence ID" value="NZ_WWEN01000002.1"/>
</dbReference>
<dbReference type="SUPFAM" id="SSF46894">
    <property type="entry name" value="C-terminal effector domain of the bipartite response regulators"/>
    <property type="match status" value="1"/>
</dbReference>
<organism evidence="1 2">
    <name type="scientific">Thalassovita mangrovi</name>
    <dbReference type="NCBI Taxonomy" id="2692236"/>
    <lineage>
        <taxon>Bacteria</taxon>
        <taxon>Pseudomonadati</taxon>
        <taxon>Pseudomonadota</taxon>
        <taxon>Alphaproteobacteria</taxon>
        <taxon>Rhodobacterales</taxon>
        <taxon>Roseobacteraceae</taxon>
        <taxon>Thalassovita</taxon>
    </lineage>
</organism>
<dbReference type="GO" id="GO:0003677">
    <property type="term" value="F:DNA binding"/>
    <property type="evidence" value="ECO:0007669"/>
    <property type="project" value="InterPro"/>
</dbReference>
<dbReference type="PANTHER" id="PTHR12558:SF33">
    <property type="entry name" value="BLL7664 PROTEIN"/>
    <property type="match status" value="1"/>
</dbReference>
<name>A0A6L8LFT1_9RHOB</name>
<comment type="caution">
    <text evidence="1">The sequence shown here is derived from an EMBL/GenBank/DDBJ whole genome shotgun (WGS) entry which is preliminary data.</text>
</comment>
<dbReference type="PANTHER" id="PTHR12558">
    <property type="entry name" value="CELL DIVISION CYCLE 16,23,27"/>
    <property type="match status" value="1"/>
</dbReference>
<dbReference type="SUPFAM" id="SSF48452">
    <property type="entry name" value="TPR-like"/>
    <property type="match status" value="1"/>
</dbReference>
<dbReference type="InterPro" id="IPR016032">
    <property type="entry name" value="Sig_transdc_resp-reg_C-effctor"/>
</dbReference>
<dbReference type="Gene3D" id="1.10.10.10">
    <property type="entry name" value="Winged helix-like DNA-binding domain superfamily/Winged helix DNA-binding domain"/>
    <property type="match status" value="1"/>
</dbReference>
<dbReference type="Gene3D" id="3.40.50.10070">
    <property type="entry name" value="TolB, N-terminal domain"/>
    <property type="match status" value="1"/>
</dbReference>
<dbReference type="AlphaFoldDB" id="A0A6L8LFT1"/>
<dbReference type="EMBL" id="WWEN01000002">
    <property type="protein sequence ID" value="MYM54788.1"/>
    <property type="molecule type" value="Genomic_DNA"/>
</dbReference>
<dbReference type="InterPro" id="IPR036388">
    <property type="entry name" value="WH-like_DNA-bd_sf"/>
</dbReference>
<accession>A0A6L8LFT1</accession>
<evidence type="ECO:0000313" key="1">
    <source>
        <dbReference type="EMBL" id="MYM54788.1"/>
    </source>
</evidence>
<dbReference type="Proteomes" id="UP000479043">
    <property type="component" value="Unassembled WGS sequence"/>
</dbReference>
<protein>
    <submittedName>
        <fullName evidence="1">Uncharacterized protein</fullName>
    </submittedName>
</protein>
<dbReference type="GO" id="GO:0006355">
    <property type="term" value="P:regulation of DNA-templated transcription"/>
    <property type="evidence" value="ECO:0007669"/>
    <property type="project" value="InterPro"/>
</dbReference>
<reference evidence="1 2" key="1">
    <citation type="submission" date="2020-01" db="EMBL/GenBank/DDBJ databases">
        <authorList>
            <person name="Chen S."/>
        </authorList>
    </citation>
    <scope>NUCLEOTIDE SEQUENCE [LARGE SCALE GENOMIC DNA]</scope>
    <source>
        <strain evidence="1 2">GS-10</strain>
    </source>
</reference>
<sequence length="539" mass="60215">MSKLTLRLFGAFRAHDGSGKGVDGLSRRGQGLLAYLATQPDMRAERTLVADLLWSDRSEEQARASLRQELSLLRRTLPDGVLEANRQHVWLAPERVCVETGEGDFLQGFDLHSEGFEDWLRQMRQTEKPGTAKRSPAPAARASRPSLAVLPFDEFGVGENDMFADGVVEEITSALSRVHDFHVIARQSAFALQGQRLDIPEIARHLGTEYLVEGSIRRAGERVRISVQLVQGSNGRALWSERFDDRLDDLFELQDRIASQVAGQISPNVRAAEIDRARQRMPQDRTGYELIMSAMPHFWTHRAEENAIAVSFLDQAISYDPAHPLPKALKAWALAQQCTYLWTETPKEVRQQAYELANQAADEARDHVLTLVAIGATISMVSDEIGRASSFLDHALALDPNNAWGWMRKGYLGIYSDRPDEARRAFDTAIRLSPLDPYMHNMVIGLGMTEFRDGNFEKAKEIIKRGMELGPGVQWAYRPLIAINMALGLEDEAMAAARAFKDAHPGVTIQRIIDSLPPTFSLTFSIYIDGLRKAGVPET</sequence>
<gene>
    <name evidence="1" type="ORF">GR167_05695</name>
</gene>
<evidence type="ECO:0000313" key="2">
    <source>
        <dbReference type="Proteomes" id="UP000479043"/>
    </source>
</evidence>